<keyword evidence="1" id="KW-0223">Dioxygenase</keyword>
<dbReference type="SUPFAM" id="SSF51197">
    <property type="entry name" value="Clavaminate synthase-like"/>
    <property type="match status" value="1"/>
</dbReference>
<dbReference type="RefSeq" id="WP_092653168.1">
    <property type="nucleotide sequence ID" value="NZ_LT629732.1"/>
</dbReference>
<dbReference type="GO" id="GO:0005506">
    <property type="term" value="F:iron ion binding"/>
    <property type="evidence" value="ECO:0007669"/>
    <property type="project" value="UniProtKB-ARBA"/>
</dbReference>
<dbReference type="OrthoDB" id="3425935at2"/>
<sequence>MLDSFQEQGYAVFPDFLGKEEIDTLKAAVDVHASARPQRNAYENEQIGALTWHPRALEQVDKVMGGERYVFHHIHAARHDAGTRGVAWHQDYEQYPQTNRSHLMVHVFFYLNGLNGTIGDLLLVPGSQHHAVDSNALTFLGDSDLPGSITVDDVSPGSMLIVHSGMWHARRAKPGGEDSPRFFIDMSFCQSGVKWPSYGRGDGMLADLRARHEADGGTRPWLFDEEQFFDSTGARQQTRNLQGSVILDLPQWQNS</sequence>
<keyword evidence="1" id="KW-0560">Oxidoreductase</keyword>
<dbReference type="EMBL" id="LT629732">
    <property type="protein sequence ID" value="SDS33185.1"/>
    <property type="molecule type" value="Genomic_DNA"/>
</dbReference>
<dbReference type="InterPro" id="IPR008775">
    <property type="entry name" value="Phytyl_CoA_dOase-like"/>
</dbReference>
<keyword evidence="2" id="KW-1185">Reference proteome</keyword>
<dbReference type="Proteomes" id="UP000198983">
    <property type="component" value="Chromosome I"/>
</dbReference>
<accession>A0A1H1RBZ6</accession>
<proteinExistence type="predicted"/>
<name>A0A1H1RBZ6_9ACTN</name>
<evidence type="ECO:0000313" key="1">
    <source>
        <dbReference type="EMBL" id="SDS33185.1"/>
    </source>
</evidence>
<dbReference type="STRING" id="117157.SAMN04489717_2355"/>
<reference evidence="1 2" key="1">
    <citation type="submission" date="2016-10" db="EMBL/GenBank/DDBJ databases">
        <authorList>
            <person name="de Groot N.N."/>
        </authorList>
    </citation>
    <scope>NUCLEOTIDE SEQUENCE [LARGE SCALE GENOMIC DNA]</scope>
    <source>
        <strain evidence="1 2">DSM 22024</strain>
    </source>
</reference>
<organism evidence="1 2">
    <name type="scientific">Actinopolymorpha singaporensis</name>
    <dbReference type="NCBI Taxonomy" id="117157"/>
    <lineage>
        <taxon>Bacteria</taxon>
        <taxon>Bacillati</taxon>
        <taxon>Actinomycetota</taxon>
        <taxon>Actinomycetes</taxon>
        <taxon>Propionibacteriales</taxon>
        <taxon>Actinopolymorphaceae</taxon>
        <taxon>Actinopolymorpha</taxon>
    </lineage>
</organism>
<dbReference type="GO" id="GO:0016706">
    <property type="term" value="F:2-oxoglutarate-dependent dioxygenase activity"/>
    <property type="evidence" value="ECO:0007669"/>
    <property type="project" value="UniProtKB-ARBA"/>
</dbReference>
<dbReference type="Gene3D" id="2.60.120.620">
    <property type="entry name" value="q2cbj1_9rhob like domain"/>
    <property type="match status" value="1"/>
</dbReference>
<dbReference type="AlphaFoldDB" id="A0A1H1RBZ6"/>
<dbReference type="Pfam" id="PF05721">
    <property type="entry name" value="PhyH"/>
    <property type="match status" value="1"/>
</dbReference>
<dbReference type="PANTHER" id="PTHR20883">
    <property type="entry name" value="PHYTANOYL-COA DIOXYGENASE DOMAIN CONTAINING 1"/>
    <property type="match status" value="1"/>
</dbReference>
<dbReference type="PANTHER" id="PTHR20883:SF48">
    <property type="entry name" value="ECTOINE DIOXYGENASE"/>
    <property type="match status" value="1"/>
</dbReference>
<gene>
    <name evidence="1" type="ORF">SAMN04489717_2355</name>
</gene>
<protein>
    <submittedName>
        <fullName evidence="1">Phytanoyl-CoA dioxygenase (PhyH)</fullName>
    </submittedName>
</protein>
<evidence type="ECO:0000313" key="2">
    <source>
        <dbReference type="Proteomes" id="UP000198983"/>
    </source>
</evidence>